<evidence type="ECO:0000313" key="7">
    <source>
        <dbReference type="EMBL" id="KAJ3429463.1"/>
    </source>
</evidence>
<sequence length="209" mass="24746">MDTPGSQLVRELLESSYIIPSYSNHLINKVNIQIKKKKKDLDEIITNEDYDSPSLSATILYHHFSIRRSKRYLCVYHNERLKTIKRLRWTHGSTLPSEISENCSKEERNFFQEYSLLLMKYMSQIRLDLYQNMSPPCTENIYIHILVVNDIGEILTNFETQTIRLLKGSKHYIRYNDVKKFLKNGDVIRITNPKENEQTMTPTKNLQNK</sequence>
<gene>
    <name evidence="7" type="ORF">M0812_24815</name>
</gene>
<dbReference type="PANTHER" id="PTHR12914:SF2">
    <property type="entry name" value="DNA REPLICATION COMPLEX GINS PROTEIN PSF1"/>
    <property type="match status" value="1"/>
</dbReference>
<feature type="domain" description="DNA replication complex GINS protein PSF1 C-terminal" evidence="6">
    <location>
        <begin position="141"/>
        <end position="187"/>
    </location>
</feature>
<comment type="similarity">
    <text evidence="2">Belongs to the GINS1/PSF1 family.</text>
</comment>
<dbReference type="AlphaFoldDB" id="A0AAV7YI75"/>
<dbReference type="GO" id="GO:0000811">
    <property type="term" value="C:GINS complex"/>
    <property type="evidence" value="ECO:0007669"/>
    <property type="project" value="InterPro"/>
</dbReference>
<feature type="domain" description="GINS subunit" evidence="5">
    <location>
        <begin position="47"/>
        <end position="125"/>
    </location>
</feature>
<evidence type="ECO:0000256" key="2">
    <source>
        <dbReference type="ARBA" id="ARBA00006677"/>
    </source>
</evidence>
<organism evidence="7 8">
    <name type="scientific">Anaeramoeba flamelloides</name>
    <dbReference type="NCBI Taxonomy" id="1746091"/>
    <lineage>
        <taxon>Eukaryota</taxon>
        <taxon>Metamonada</taxon>
        <taxon>Anaeramoebidae</taxon>
        <taxon>Anaeramoeba</taxon>
    </lineage>
</organism>
<dbReference type="SUPFAM" id="SSF158573">
    <property type="entry name" value="GINS helical bundle-like"/>
    <property type="match status" value="1"/>
</dbReference>
<evidence type="ECO:0000256" key="3">
    <source>
        <dbReference type="ARBA" id="ARBA00022705"/>
    </source>
</evidence>
<dbReference type="InterPro" id="IPR036224">
    <property type="entry name" value="GINS_bundle-like_dom_sf"/>
</dbReference>
<proteinExistence type="inferred from homology"/>
<name>A0AAV7YI75_9EUKA</name>
<comment type="subcellular location">
    <subcellularLocation>
        <location evidence="1">Nucleus</location>
    </subcellularLocation>
</comment>
<dbReference type="EMBL" id="JANTQA010000057">
    <property type="protein sequence ID" value="KAJ3429463.1"/>
    <property type="molecule type" value="Genomic_DNA"/>
</dbReference>
<dbReference type="Pfam" id="PF05916">
    <property type="entry name" value="Sld5"/>
    <property type="match status" value="1"/>
</dbReference>
<comment type="caution">
    <text evidence="7">The sequence shown here is derived from an EMBL/GenBank/DDBJ whole genome shotgun (WGS) entry which is preliminary data.</text>
</comment>
<evidence type="ECO:0000259" key="5">
    <source>
        <dbReference type="Pfam" id="PF05916"/>
    </source>
</evidence>
<keyword evidence="4" id="KW-0539">Nucleus</keyword>
<keyword evidence="3" id="KW-0235">DNA replication</keyword>
<dbReference type="PANTHER" id="PTHR12914">
    <property type="entry name" value="PARTNER OF SLD5"/>
    <property type="match status" value="1"/>
</dbReference>
<evidence type="ECO:0000256" key="1">
    <source>
        <dbReference type="ARBA" id="ARBA00004123"/>
    </source>
</evidence>
<evidence type="ECO:0000259" key="6">
    <source>
        <dbReference type="Pfam" id="PF24997"/>
    </source>
</evidence>
<dbReference type="InterPro" id="IPR021151">
    <property type="entry name" value="GINS_A"/>
</dbReference>
<evidence type="ECO:0000256" key="4">
    <source>
        <dbReference type="ARBA" id="ARBA00023242"/>
    </source>
</evidence>
<accession>A0AAV7YI75</accession>
<reference evidence="7" key="1">
    <citation type="submission" date="2022-08" db="EMBL/GenBank/DDBJ databases">
        <title>Novel sulphate-reducing endosymbionts in the free-living metamonad Anaeramoeba.</title>
        <authorList>
            <person name="Jerlstrom-Hultqvist J."/>
            <person name="Cepicka I."/>
            <person name="Gallot-Lavallee L."/>
            <person name="Salas-Leiva D."/>
            <person name="Curtis B.A."/>
            <person name="Zahonova K."/>
            <person name="Pipaliya S."/>
            <person name="Dacks J."/>
            <person name="Roger A.J."/>
        </authorList>
    </citation>
    <scope>NUCLEOTIDE SEQUENCE</scope>
    <source>
        <strain evidence="7">Busselton2</strain>
    </source>
</reference>
<dbReference type="GO" id="GO:1902983">
    <property type="term" value="P:DNA strand elongation involved in mitotic DNA replication"/>
    <property type="evidence" value="ECO:0007669"/>
    <property type="project" value="TreeGrafter"/>
</dbReference>
<dbReference type="InterPro" id="IPR056783">
    <property type="entry name" value="PSF1_C"/>
</dbReference>
<evidence type="ECO:0000313" key="8">
    <source>
        <dbReference type="Proteomes" id="UP001146793"/>
    </source>
</evidence>
<dbReference type="InterPro" id="IPR005339">
    <property type="entry name" value="GINS_Psf1"/>
</dbReference>
<dbReference type="Pfam" id="PF24997">
    <property type="entry name" value="PSF1_C"/>
    <property type="match status" value="1"/>
</dbReference>
<dbReference type="CDD" id="cd11710">
    <property type="entry name" value="GINS_A_psf1"/>
    <property type="match status" value="1"/>
</dbReference>
<dbReference type="Gene3D" id="1.20.58.1030">
    <property type="match status" value="1"/>
</dbReference>
<protein>
    <submittedName>
        <fullName evidence="7">Partner of sld5</fullName>
    </submittedName>
</protein>
<dbReference type="Proteomes" id="UP001146793">
    <property type="component" value="Unassembled WGS sequence"/>
</dbReference>